<reference evidence="1 2" key="1">
    <citation type="submission" date="2014-12" db="EMBL/GenBank/DDBJ databases">
        <title>Comparative genome analysis of Bacillus coagulans HM-08, Clostridium butyricum HM-68, Bacillus subtilis HM-66 and Bacillus licheniformis BL-09.</title>
        <authorList>
            <person name="Zhang H."/>
        </authorList>
    </citation>
    <scope>NUCLEOTIDE SEQUENCE [LARGE SCALE GENOMIC DNA]</scope>
    <source>
        <strain evidence="1 2">HM-66</strain>
    </source>
</reference>
<dbReference type="InterPro" id="IPR025855">
    <property type="entry name" value="Replic_Relax"/>
</dbReference>
<dbReference type="AlphaFoldDB" id="A0A0D1KUF5"/>
<dbReference type="Proteomes" id="UP000032247">
    <property type="component" value="Unassembled WGS sequence"/>
</dbReference>
<dbReference type="EMBL" id="JXBC01000007">
    <property type="protein sequence ID" value="KIU09887.1"/>
    <property type="molecule type" value="Genomic_DNA"/>
</dbReference>
<evidence type="ECO:0000313" key="1">
    <source>
        <dbReference type="EMBL" id="KIU09887.1"/>
    </source>
</evidence>
<gene>
    <name evidence="1" type="ORF">SC09_contig10orf00078</name>
</gene>
<sequence>MKKNKRRPQSEGVKMKHLYLADSDKELLVMLHDFVYLDLAFIMEYIFKERFSSQQAARARMKTLADAGYIKMFKGVALPDTTQPGLVYTLTSTGVAMVEELQGYSNFRAIWTKELAVWYRHTLQIARVVKKFMEESPKFGLQVKDYISESRAFYQYGANKSEVIRPDGFMVIGGSESDENFGIFLEMERSISKKHVIQSKIERYQEFLEYPAAKEKYLYKTGAEAEATEWLVLFIGNDDRSTIRVMKIMAKIKPKPGEQPSIQRPDINIPVLLGSTNDIMKNPVGANYHHMYRDDYETKDMIYVEG</sequence>
<dbReference type="PATRIC" id="fig|1423.173.peg.3741"/>
<evidence type="ECO:0000313" key="2">
    <source>
        <dbReference type="Proteomes" id="UP000032247"/>
    </source>
</evidence>
<protein>
    <submittedName>
        <fullName evidence="1">Uncharacterized protein</fullName>
    </submittedName>
</protein>
<accession>A0A0D1KUF5</accession>
<organism evidence="1 2">
    <name type="scientific">Bacillus subtilis</name>
    <dbReference type="NCBI Taxonomy" id="1423"/>
    <lineage>
        <taxon>Bacteria</taxon>
        <taxon>Bacillati</taxon>
        <taxon>Bacillota</taxon>
        <taxon>Bacilli</taxon>
        <taxon>Bacillales</taxon>
        <taxon>Bacillaceae</taxon>
        <taxon>Bacillus</taxon>
    </lineage>
</organism>
<dbReference type="Pfam" id="PF13814">
    <property type="entry name" value="Replic_Relax"/>
    <property type="match status" value="1"/>
</dbReference>
<proteinExistence type="predicted"/>
<comment type="caution">
    <text evidence="1">The sequence shown here is derived from an EMBL/GenBank/DDBJ whole genome shotgun (WGS) entry which is preliminary data.</text>
</comment>
<name>A0A0D1KUF5_BACIU</name>